<dbReference type="InterPro" id="IPR046953">
    <property type="entry name" value="Spore_GerAC-like_C"/>
</dbReference>
<dbReference type="PANTHER" id="PTHR35789">
    <property type="entry name" value="SPORE GERMINATION PROTEIN B3"/>
    <property type="match status" value="1"/>
</dbReference>
<keyword evidence="6" id="KW-0564">Palmitate</keyword>
<evidence type="ECO:0000256" key="1">
    <source>
        <dbReference type="ARBA" id="ARBA00004635"/>
    </source>
</evidence>
<protein>
    <submittedName>
        <fullName evidence="10">Ger(X)C family spore germination protein</fullName>
    </submittedName>
</protein>
<keyword evidence="5" id="KW-0472">Membrane</keyword>
<dbReference type="NCBIfam" id="TIGR02887">
    <property type="entry name" value="spore_ger_x_C"/>
    <property type="match status" value="1"/>
</dbReference>
<dbReference type="PANTHER" id="PTHR35789:SF1">
    <property type="entry name" value="SPORE GERMINATION PROTEIN B3"/>
    <property type="match status" value="1"/>
</dbReference>
<comment type="caution">
    <text evidence="10">The sequence shown here is derived from an EMBL/GenBank/DDBJ whole genome shotgun (WGS) entry which is preliminary data.</text>
</comment>
<evidence type="ECO:0000256" key="5">
    <source>
        <dbReference type="ARBA" id="ARBA00023136"/>
    </source>
</evidence>
<evidence type="ECO:0000313" key="11">
    <source>
        <dbReference type="Proteomes" id="UP000285138"/>
    </source>
</evidence>
<evidence type="ECO:0000259" key="9">
    <source>
        <dbReference type="Pfam" id="PF25198"/>
    </source>
</evidence>
<organism evidence="10 11">
    <name type="scientific">Candidatus Syntrophonatronum acetioxidans</name>
    <dbReference type="NCBI Taxonomy" id="1795816"/>
    <lineage>
        <taxon>Bacteria</taxon>
        <taxon>Bacillati</taxon>
        <taxon>Bacillota</taxon>
        <taxon>Clostridia</taxon>
        <taxon>Eubacteriales</taxon>
        <taxon>Syntrophomonadaceae</taxon>
        <taxon>Candidatus Syntrophonatronum</taxon>
    </lineage>
</organism>
<accession>A0A424Y9G8</accession>
<proteinExistence type="inferred from homology"/>
<dbReference type="EMBL" id="QZAA01000288">
    <property type="protein sequence ID" value="RQD72907.1"/>
    <property type="molecule type" value="Genomic_DNA"/>
</dbReference>
<dbReference type="Pfam" id="PF25198">
    <property type="entry name" value="Spore_GerAC_N"/>
    <property type="match status" value="1"/>
</dbReference>
<reference evidence="10 11" key="1">
    <citation type="submission" date="2018-08" db="EMBL/GenBank/DDBJ databases">
        <title>The metabolism and importance of syntrophic acetate oxidation coupled to methane or sulfide production in haloalkaline environments.</title>
        <authorList>
            <person name="Timmers P.H.A."/>
            <person name="Vavourakis C.D."/>
            <person name="Sorokin D.Y."/>
            <person name="Sinninghe Damste J.S."/>
            <person name="Muyzer G."/>
            <person name="Stams A.J.M."/>
            <person name="Plugge C.M."/>
        </authorList>
    </citation>
    <scope>NUCLEOTIDE SEQUENCE [LARGE SCALE GENOMIC DNA]</scope>
    <source>
        <strain evidence="10">MSAO_Bac1</strain>
    </source>
</reference>
<keyword evidence="4" id="KW-0732">Signal</keyword>
<dbReference type="InterPro" id="IPR057336">
    <property type="entry name" value="GerAC_N"/>
</dbReference>
<sequence>MNLPSKGFLVILILILFINNTGCWNRVEPEDLTLVLMMGIEREEEKGDMKLTVQAANPMQGGAEEEGDSGNQEKPYWVVSATGPTLRAAVKNLNKKSTREINLTHMEILLLSEELAREGIEPVLDFLQRGRESRFIIQPMVVEGDLGKAMKGEYETEDLGAMAISRQHQVVLDELAATIDYPLRIMFNRLSQPGCEILLPRLKVMELEGGELSPVSPLEVDGAAAFYRDRMVGWLNDKETRGYNWVINDINRPVYVFESPAHPEREVTVEIFQSSSNLEARVQGEEVHIRVSVIAEGRIQETTSPEEKLSGETETADSLNRRLAQAVRNDIQAALDKGQEALKSDIFGFGNLIYRTLPRKWEKMEDDWFDHYPEVQVEILVEADVRRTGLVKDPLEIK</sequence>
<evidence type="ECO:0000259" key="8">
    <source>
        <dbReference type="Pfam" id="PF05504"/>
    </source>
</evidence>
<dbReference type="Pfam" id="PF05504">
    <property type="entry name" value="Spore_GerAC"/>
    <property type="match status" value="1"/>
</dbReference>
<dbReference type="GO" id="GO:0009847">
    <property type="term" value="P:spore germination"/>
    <property type="evidence" value="ECO:0007669"/>
    <property type="project" value="InterPro"/>
</dbReference>
<dbReference type="InterPro" id="IPR008844">
    <property type="entry name" value="Spore_GerAC-like"/>
</dbReference>
<name>A0A424Y9G8_9FIRM</name>
<gene>
    <name evidence="10" type="ORF">D5R97_10125</name>
</gene>
<feature type="domain" description="Spore germination protein N-terminal" evidence="9">
    <location>
        <begin position="26"/>
        <end position="203"/>
    </location>
</feature>
<dbReference type="Proteomes" id="UP000285138">
    <property type="component" value="Unassembled WGS sequence"/>
</dbReference>
<evidence type="ECO:0000256" key="4">
    <source>
        <dbReference type="ARBA" id="ARBA00022729"/>
    </source>
</evidence>
<keyword evidence="7" id="KW-0449">Lipoprotein</keyword>
<evidence type="ECO:0000256" key="6">
    <source>
        <dbReference type="ARBA" id="ARBA00023139"/>
    </source>
</evidence>
<evidence type="ECO:0000256" key="3">
    <source>
        <dbReference type="ARBA" id="ARBA00022544"/>
    </source>
</evidence>
<evidence type="ECO:0000256" key="7">
    <source>
        <dbReference type="ARBA" id="ARBA00023288"/>
    </source>
</evidence>
<feature type="domain" description="Spore germination GerAC-like C-terminal" evidence="8">
    <location>
        <begin position="221"/>
        <end position="389"/>
    </location>
</feature>
<dbReference type="AlphaFoldDB" id="A0A424Y9G8"/>
<evidence type="ECO:0000256" key="2">
    <source>
        <dbReference type="ARBA" id="ARBA00007886"/>
    </source>
</evidence>
<comment type="subcellular location">
    <subcellularLocation>
        <location evidence="1">Membrane</location>
        <topology evidence="1">Lipid-anchor</topology>
    </subcellularLocation>
</comment>
<keyword evidence="3" id="KW-0309">Germination</keyword>
<comment type="similarity">
    <text evidence="2">Belongs to the GerABKC lipoprotein family.</text>
</comment>
<dbReference type="Gene3D" id="3.30.300.210">
    <property type="entry name" value="Nutrient germinant receptor protein C, domain 3"/>
    <property type="match status" value="1"/>
</dbReference>
<dbReference type="InterPro" id="IPR038501">
    <property type="entry name" value="Spore_GerAC_C_sf"/>
</dbReference>
<dbReference type="GO" id="GO:0016020">
    <property type="term" value="C:membrane"/>
    <property type="evidence" value="ECO:0007669"/>
    <property type="project" value="UniProtKB-SubCell"/>
</dbReference>
<evidence type="ECO:0000313" key="10">
    <source>
        <dbReference type="EMBL" id="RQD72907.1"/>
    </source>
</evidence>